<evidence type="ECO:0000313" key="3">
    <source>
        <dbReference type="Proteomes" id="UP001058974"/>
    </source>
</evidence>
<dbReference type="InterPro" id="IPR036047">
    <property type="entry name" value="F-box-like_dom_sf"/>
</dbReference>
<sequence length="405" mass="47780">MIIVPVTVPDDLIAEVLSLLKVKSLMRFKCVSKSWNSLISDPFFVNMHLIKSSQNIPLTLFSSHFSKYTLLNHFPTLRFLEKLSITLANDITDNRFINNSNLLVGCCNGLLCFLHVSVYNWPQECYLSFFNPATKSLSKKLGYFSLPLKNPHSCFKFSFGYDHLTSKYKVLAFRLNEVRVFTLGDNVWRNIQTFPVYPYINPRNHVNGGVYLNNSLNWFAFRDMTYFDYDWEYFTIDKFVIISLDLGTETFKQLMPPKVFDEVQLSMPTLSALMDCLCFSHHSNGDNFVIWQMREFGVEESWTKLLKFSYEHLLPWFLFFRYIPLLPLYIFENGDALIWASEEGYAIRYNKRDNRVVDKTRMTNNLYWILARHYAESLVLQGLWHQENEEELDEEDNVGKYEERC</sequence>
<evidence type="ECO:0000259" key="1">
    <source>
        <dbReference type="PROSITE" id="PS50181"/>
    </source>
</evidence>
<name>A0A9D4YK37_PEA</name>
<proteinExistence type="predicted"/>
<dbReference type="PANTHER" id="PTHR31111">
    <property type="entry name" value="BNAA05G37150D PROTEIN-RELATED"/>
    <property type="match status" value="1"/>
</dbReference>
<dbReference type="InterPro" id="IPR017451">
    <property type="entry name" value="F-box-assoc_interact_dom"/>
</dbReference>
<gene>
    <name evidence="2" type="ORF">KIW84_010454</name>
</gene>
<dbReference type="PANTHER" id="PTHR31111:SF134">
    <property type="entry name" value="F-BOX ASSOCIATED INTERACTION DOMAIN-CONTAINING PROTEIN"/>
    <property type="match status" value="1"/>
</dbReference>
<dbReference type="CDD" id="cd22157">
    <property type="entry name" value="F-box_AtFBW1-like"/>
    <property type="match status" value="1"/>
</dbReference>
<dbReference type="Proteomes" id="UP001058974">
    <property type="component" value="Chromosome 1"/>
</dbReference>
<organism evidence="2 3">
    <name type="scientific">Pisum sativum</name>
    <name type="common">Garden pea</name>
    <name type="synonym">Lathyrus oleraceus</name>
    <dbReference type="NCBI Taxonomy" id="3888"/>
    <lineage>
        <taxon>Eukaryota</taxon>
        <taxon>Viridiplantae</taxon>
        <taxon>Streptophyta</taxon>
        <taxon>Embryophyta</taxon>
        <taxon>Tracheophyta</taxon>
        <taxon>Spermatophyta</taxon>
        <taxon>Magnoliopsida</taxon>
        <taxon>eudicotyledons</taxon>
        <taxon>Gunneridae</taxon>
        <taxon>Pentapetalae</taxon>
        <taxon>rosids</taxon>
        <taxon>fabids</taxon>
        <taxon>Fabales</taxon>
        <taxon>Fabaceae</taxon>
        <taxon>Papilionoideae</taxon>
        <taxon>50 kb inversion clade</taxon>
        <taxon>NPAAA clade</taxon>
        <taxon>Hologalegina</taxon>
        <taxon>IRL clade</taxon>
        <taxon>Fabeae</taxon>
        <taxon>Lathyrus</taxon>
    </lineage>
</organism>
<feature type="domain" description="F-box" evidence="1">
    <location>
        <begin position="2"/>
        <end position="47"/>
    </location>
</feature>
<reference evidence="2 3" key="1">
    <citation type="journal article" date="2022" name="Nat. Genet.">
        <title>Improved pea reference genome and pan-genome highlight genomic features and evolutionary characteristics.</title>
        <authorList>
            <person name="Yang T."/>
            <person name="Liu R."/>
            <person name="Luo Y."/>
            <person name="Hu S."/>
            <person name="Wang D."/>
            <person name="Wang C."/>
            <person name="Pandey M.K."/>
            <person name="Ge S."/>
            <person name="Xu Q."/>
            <person name="Li N."/>
            <person name="Li G."/>
            <person name="Huang Y."/>
            <person name="Saxena R.K."/>
            <person name="Ji Y."/>
            <person name="Li M."/>
            <person name="Yan X."/>
            <person name="He Y."/>
            <person name="Liu Y."/>
            <person name="Wang X."/>
            <person name="Xiang C."/>
            <person name="Varshney R.K."/>
            <person name="Ding H."/>
            <person name="Gao S."/>
            <person name="Zong X."/>
        </authorList>
    </citation>
    <scope>NUCLEOTIDE SEQUENCE [LARGE SCALE GENOMIC DNA]</scope>
    <source>
        <strain evidence="2 3">cv. Zhongwan 6</strain>
    </source>
</reference>
<dbReference type="PROSITE" id="PS50181">
    <property type="entry name" value="FBOX"/>
    <property type="match status" value="1"/>
</dbReference>
<evidence type="ECO:0000313" key="2">
    <source>
        <dbReference type="EMBL" id="KAI5440998.1"/>
    </source>
</evidence>
<dbReference type="NCBIfam" id="TIGR01640">
    <property type="entry name" value="F_box_assoc_1"/>
    <property type="match status" value="1"/>
</dbReference>
<comment type="caution">
    <text evidence="2">The sequence shown here is derived from an EMBL/GenBank/DDBJ whole genome shotgun (WGS) entry which is preliminary data.</text>
</comment>
<dbReference type="InterPro" id="IPR001810">
    <property type="entry name" value="F-box_dom"/>
</dbReference>
<dbReference type="Pfam" id="PF08268">
    <property type="entry name" value="FBA_3"/>
    <property type="match status" value="1"/>
</dbReference>
<accession>A0A9D4YK37</accession>
<dbReference type="AlphaFoldDB" id="A0A9D4YK37"/>
<dbReference type="EMBL" id="JAMSHJ010000001">
    <property type="protein sequence ID" value="KAI5440998.1"/>
    <property type="molecule type" value="Genomic_DNA"/>
</dbReference>
<dbReference type="SMART" id="SM00256">
    <property type="entry name" value="FBOX"/>
    <property type="match status" value="1"/>
</dbReference>
<dbReference type="InterPro" id="IPR013187">
    <property type="entry name" value="F-box-assoc_dom_typ3"/>
</dbReference>
<dbReference type="SUPFAM" id="SSF81383">
    <property type="entry name" value="F-box domain"/>
    <property type="match status" value="1"/>
</dbReference>
<dbReference type="Gramene" id="Psat01G0045400-T1">
    <property type="protein sequence ID" value="KAI5440998.1"/>
    <property type="gene ID" value="KIW84_010454"/>
</dbReference>
<keyword evidence="3" id="KW-1185">Reference proteome</keyword>
<dbReference type="Pfam" id="PF00646">
    <property type="entry name" value="F-box"/>
    <property type="match status" value="1"/>
</dbReference>
<protein>
    <recommendedName>
        <fullName evidence="1">F-box domain-containing protein</fullName>
    </recommendedName>
</protein>
<dbReference type="Gene3D" id="1.20.1280.50">
    <property type="match status" value="1"/>
</dbReference>